<name>A0A2H0RPY6_9BACT</name>
<evidence type="ECO:0000256" key="1">
    <source>
        <dbReference type="SAM" id="MobiDB-lite"/>
    </source>
</evidence>
<keyword evidence="2" id="KW-0812">Transmembrane</keyword>
<reference evidence="3 4" key="1">
    <citation type="submission" date="2017-09" db="EMBL/GenBank/DDBJ databases">
        <title>Depth-based differentiation of microbial function through sediment-hosted aquifers and enrichment of novel symbionts in the deep terrestrial subsurface.</title>
        <authorList>
            <person name="Probst A.J."/>
            <person name="Ladd B."/>
            <person name="Jarett J.K."/>
            <person name="Geller-Mcgrath D.E."/>
            <person name="Sieber C.M."/>
            <person name="Emerson J.B."/>
            <person name="Anantharaman K."/>
            <person name="Thomas B.C."/>
            <person name="Malmstrom R."/>
            <person name="Stieglmeier M."/>
            <person name="Klingl A."/>
            <person name="Woyke T."/>
            <person name="Ryan C.M."/>
            <person name="Banfield J.F."/>
        </authorList>
    </citation>
    <scope>NUCLEOTIDE SEQUENCE [LARGE SCALE GENOMIC DNA]</scope>
    <source>
        <strain evidence="3">CG10_big_fil_rev_8_21_14_0_10_50_16</strain>
    </source>
</reference>
<comment type="caution">
    <text evidence="3">The sequence shown here is derived from an EMBL/GenBank/DDBJ whole genome shotgun (WGS) entry which is preliminary data.</text>
</comment>
<feature type="transmembrane region" description="Helical" evidence="2">
    <location>
        <begin position="84"/>
        <end position="106"/>
    </location>
</feature>
<gene>
    <name evidence="3" type="ORF">COV06_01440</name>
</gene>
<keyword evidence="2" id="KW-1133">Transmembrane helix</keyword>
<feature type="compositionally biased region" description="Basic and acidic residues" evidence="1">
    <location>
        <begin position="1"/>
        <end position="10"/>
    </location>
</feature>
<dbReference type="Proteomes" id="UP000230084">
    <property type="component" value="Unassembled WGS sequence"/>
</dbReference>
<feature type="region of interest" description="Disordered" evidence="1">
    <location>
        <begin position="1"/>
        <end position="22"/>
    </location>
</feature>
<accession>A0A2H0RPY6</accession>
<dbReference type="EMBL" id="PCYM01000001">
    <property type="protein sequence ID" value="PIR48044.1"/>
    <property type="molecule type" value="Genomic_DNA"/>
</dbReference>
<evidence type="ECO:0000313" key="4">
    <source>
        <dbReference type="Proteomes" id="UP000230084"/>
    </source>
</evidence>
<feature type="transmembrane region" description="Helical" evidence="2">
    <location>
        <begin position="23"/>
        <end position="42"/>
    </location>
</feature>
<evidence type="ECO:0000313" key="3">
    <source>
        <dbReference type="EMBL" id="PIR48044.1"/>
    </source>
</evidence>
<dbReference type="AlphaFoldDB" id="A0A2H0RPY6"/>
<protein>
    <submittedName>
        <fullName evidence="3">Uncharacterized protein</fullName>
    </submittedName>
</protein>
<sequence length="108" mass="11838">MTNVKTKADDSGSTPNKTQQRSLGAKVGNVIGILLFFGGLTLLSEPTSENAQNAFIMALFALSLTDYYLPLIRHRVSEKTLHRVRVFLPFVIFFGGPTLVAIINVLKS</sequence>
<proteinExistence type="predicted"/>
<keyword evidence="2" id="KW-0472">Membrane</keyword>
<evidence type="ECO:0000256" key="2">
    <source>
        <dbReference type="SAM" id="Phobius"/>
    </source>
</evidence>
<organism evidence="3 4">
    <name type="scientific">Candidatus Uhrbacteria bacterium CG10_big_fil_rev_8_21_14_0_10_50_16</name>
    <dbReference type="NCBI Taxonomy" id="1975039"/>
    <lineage>
        <taxon>Bacteria</taxon>
        <taxon>Candidatus Uhriibacteriota</taxon>
    </lineage>
</organism>
<feature type="compositionally biased region" description="Polar residues" evidence="1">
    <location>
        <begin position="11"/>
        <end position="22"/>
    </location>
</feature>
<feature type="transmembrane region" description="Helical" evidence="2">
    <location>
        <begin position="54"/>
        <end position="72"/>
    </location>
</feature>